<evidence type="ECO:0000313" key="3">
    <source>
        <dbReference type="EMBL" id="PBK89286.1"/>
    </source>
</evidence>
<dbReference type="AlphaFoldDB" id="A0A2H3CKV0"/>
<gene>
    <name evidence="3" type="ORF">ARMGADRAFT_1083826</name>
    <name evidence="2" type="ORF">ARMGADRAFT_1093543</name>
</gene>
<dbReference type="InParanoid" id="A0A2H3CKV0"/>
<evidence type="ECO:0000313" key="4">
    <source>
        <dbReference type="Proteomes" id="UP000217790"/>
    </source>
</evidence>
<dbReference type="Proteomes" id="UP000217790">
    <property type="component" value="Unassembled WGS sequence"/>
</dbReference>
<evidence type="ECO:0000313" key="2">
    <source>
        <dbReference type="EMBL" id="PBK79018.1"/>
    </source>
</evidence>
<proteinExistence type="predicted"/>
<evidence type="ECO:0008006" key="5">
    <source>
        <dbReference type="Google" id="ProtNLM"/>
    </source>
</evidence>
<feature type="chain" id="PRO_5014079370" description="Secreted protein" evidence="1">
    <location>
        <begin position="26"/>
        <end position="65"/>
    </location>
</feature>
<dbReference type="EMBL" id="KZ293865">
    <property type="protein sequence ID" value="PBK79018.1"/>
    <property type="molecule type" value="Genomic_DNA"/>
</dbReference>
<protein>
    <recommendedName>
        <fullName evidence="5">Secreted protein</fullName>
    </recommendedName>
</protein>
<dbReference type="EMBL" id="KZ293669">
    <property type="protein sequence ID" value="PBK89286.1"/>
    <property type="molecule type" value="Genomic_DNA"/>
</dbReference>
<sequence>MNFSSLPPTVTARSWLLFFMDFCQALNVDTTSESSVTGVKVDARLLDIRFYRVQHEFVVFLRKLN</sequence>
<organism evidence="2 4">
    <name type="scientific">Armillaria gallica</name>
    <name type="common">Bulbous honey fungus</name>
    <name type="synonym">Armillaria bulbosa</name>
    <dbReference type="NCBI Taxonomy" id="47427"/>
    <lineage>
        <taxon>Eukaryota</taxon>
        <taxon>Fungi</taxon>
        <taxon>Dikarya</taxon>
        <taxon>Basidiomycota</taxon>
        <taxon>Agaricomycotina</taxon>
        <taxon>Agaricomycetes</taxon>
        <taxon>Agaricomycetidae</taxon>
        <taxon>Agaricales</taxon>
        <taxon>Marasmiineae</taxon>
        <taxon>Physalacriaceae</taxon>
        <taxon>Armillaria</taxon>
    </lineage>
</organism>
<name>A0A2H3CKV0_ARMGA</name>
<keyword evidence="1" id="KW-0732">Signal</keyword>
<reference evidence="4" key="1">
    <citation type="journal article" date="2017" name="Nat. Ecol. Evol.">
        <title>Genome expansion and lineage-specific genetic innovations in the forest pathogenic fungi Armillaria.</title>
        <authorList>
            <person name="Sipos G."/>
            <person name="Prasanna A.N."/>
            <person name="Walter M.C."/>
            <person name="O'Connor E."/>
            <person name="Balint B."/>
            <person name="Krizsan K."/>
            <person name="Kiss B."/>
            <person name="Hess J."/>
            <person name="Varga T."/>
            <person name="Slot J."/>
            <person name="Riley R."/>
            <person name="Boka B."/>
            <person name="Rigling D."/>
            <person name="Barry K."/>
            <person name="Lee J."/>
            <person name="Mihaltcheva S."/>
            <person name="LaButti K."/>
            <person name="Lipzen A."/>
            <person name="Waldron R."/>
            <person name="Moloney N.M."/>
            <person name="Sperisen C."/>
            <person name="Kredics L."/>
            <person name="Vagvoelgyi C."/>
            <person name="Patrignani A."/>
            <person name="Fitzpatrick D."/>
            <person name="Nagy I."/>
            <person name="Doyle S."/>
            <person name="Anderson J.B."/>
            <person name="Grigoriev I.V."/>
            <person name="Gueldener U."/>
            <person name="Muensterkoetter M."/>
            <person name="Nagy L.G."/>
        </authorList>
    </citation>
    <scope>NUCLEOTIDE SEQUENCE [LARGE SCALE GENOMIC DNA]</scope>
    <source>
        <strain evidence="4">Ar21-2</strain>
    </source>
</reference>
<feature type="signal peptide" evidence="1">
    <location>
        <begin position="1"/>
        <end position="25"/>
    </location>
</feature>
<keyword evidence="4" id="KW-1185">Reference proteome</keyword>
<accession>A0A2H3CKV0</accession>
<reference evidence="2" key="2">
    <citation type="journal article" date="2017" name="Nat. Ecol. Evol.">
        <title>Lineage-specific genetic innovations streamline the genomes of Armillaria species to pathogenesis.</title>
        <authorList>
            <consortium name="DOE Joint Genome Institute"/>
            <person name="Sipos G."/>
            <person name="Prasanna A.N."/>
            <person name="Walter M.C."/>
            <person name="O'Connor E."/>
            <person name="Balint B."/>
            <person name="Krizsan K."/>
            <person name="Kiss B."/>
            <person name="Hess J."/>
            <person name="Varga T."/>
            <person name="Slot J."/>
            <person name="Riley R."/>
            <person name="Boka B."/>
            <person name="Rigling D."/>
            <person name="Barry K."/>
            <person name="Lee J."/>
            <person name="Mihaltcheva S."/>
            <person name="LaButti K."/>
            <person name="Lipzen A."/>
            <person name="Waldron R."/>
            <person name="Moloney N.M."/>
            <person name="Sperisen C."/>
            <person name="Kredics L."/>
            <person name="Vagvolgyi C."/>
            <person name="Patrignani A."/>
            <person name="Fitzpatrick D."/>
            <person name="Nagy I."/>
            <person name="Doyle S."/>
            <person name="Anderson J."/>
            <person name="Grigoriev I.V."/>
            <person name="Guldener U."/>
            <person name="Munsterkotter M."/>
            <person name="Nagy L.G."/>
        </authorList>
    </citation>
    <scope>NUCLEOTIDE SEQUENCE [LARGE SCALE GENOMIC DNA]</scope>
    <source>
        <strain evidence="2">Ar21-2</strain>
    </source>
</reference>
<evidence type="ECO:0000256" key="1">
    <source>
        <dbReference type="SAM" id="SignalP"/>
    </source>
</evidence>